<keyword evidence="2" id="KW-1185">Reference proteome</keyword>
<organism evidence="1 2">
    <name type="scientific">Aquamicrobium aerolatum DSM 21857</name>
    <dbReference type="NCBI Taxonomy" id="1121003"/>
    <lineage>
        <taxon>Bacteria</taxon>
        <taxon>Pseudomonadati</taxon>
        <taxon>Pseudomonadota</taxon>
        <taxon>Alphaproteobacteria</taxon>
        <taxon>Hyphomicrobiales</taxon>
        <taxon>Phyllobacteriaceae</taxon>
        <taxon>Aerobium</taxon>
    </lineage>
</organism>
<reference evidence="2" key="1">
    <citation type="submission" date="2016-10" db="EMBL/GenBank/DDBJ databases">
        <authorList>
            <person name="Varghese N."/>
            <person name="Submissions S."/>
        </authorList>
    </citation>
    <scope>NUCLEOTIDE SEQUENCE [LARGE SCALE GENOMIC DNA]</scope>
    <source>
        <strain evidence="2">DSM 21857</strain>
    </source>
</reference>
<dbReference type="OrthoDB" id="9808866at2"/>
<evidence type="ECO:0000313" key="1">
    <source>
        <dbReference type="EMBL" id="SFI41758.1"/>
    </source>
</evidence>
<dbReference type="Proteomes" id="UP000242763">
    <property type="component" value="Unassembled WGS sequence"/>
</dbReference>
<accession>A0A1I3I169</accession>
<name>A0A1I3I169_9HYPH</name>
<dbReference type="EMBL" id="FORF01000002">
    <property type="protein sequence ID" value="SFI41758.1"/>
    <property type="molecule type" value="Genomic_DNA"/>
</dbReference>
<proteinExistence type="predicted"/>
<dbReference type="STRING" id="1121003.SAMN03080618_00345"/>
<gene>
    <name evidence="1" type="ORF">SAMN03080618_00345</name>
</gene>
<dbReference type="AlphaFoldDB" id="A0A1I3I169"/>
<dbReference type="RefSeq" id="WP_091517869.1">
    <property type="nucleotide sequence ID" value="NZ_FORF01000002.1"/>
</dbReference>
<evidence type="ECO:0000313" key="2">
    <source>
        <dbReference type="Proteomes" id="UP000242763"/>
    </source>
</evidence>
<protein>
    <submittedName>
        <fullName evidence="1">Uncharacterized protein</fullName>
    </submittedName>
</protein>
<sequence>MASEQQILTDHEAIRNWAAARMGVPAVVDSSAASGVQPLLMIVFDQIAYQDQDRAERPQNAGGRELVEWDEWFDLFDQAQLALVVPPERPGVRDSTHQLVRRDEA</sequence>